<gene>
    <name evidence="2" type="ORF">PGLA1383_LOCUS2833</name>
</gene>
<feature type="region of interest" description="Disordered" evidence="1">
    <location>
        <begin position="269"/>
        <end position="314"/>
    </location>
</feature>
<dbReference type="EMBL" id="CAJNNV010000923">
    <property type="protein sequence ID" value="CAE8583884.1"/>
    <property type="molecule type" value="Genomic_DNA"/>
</dbReference>
<feature type="non-terminal residue" evidence="2">
    <location>
        <position position="1"/>
    </location>
</feature>
<sequence length="641" mass="67124">GERCNHAHGPEDMRFPPPTASRPYGSVQAAVPGALCASASAAAAASLRSSPVKVTGPGGFQFADARSPLSPLPLADLLADPQTSQMAAAVAASAAAAASMAAAALQMPLGRSDFSPFGASPPPMWGMPWSMPNAYGSMSPSPMPMSSWGAAAMHDLATPLTGGYAASPQLSSAFYGAPALSPDFERDRGSELQGFASPTSSFFVPSPAVPRSHLEFSPEVVPCDLSKRLERLDEVVDQLAGDVRLLTSGGGSGGGGGDFGVVGVSRQTPVDGPGFVPHPQGSPSRPFRTGTGGLAPVGESPQGAEDPKEDSGGGLLQSSVKVLEIDTAISLTVPGPDFNISGTEDSVARRGGVTLFESLQSGVHYLIPTCHLQSVTDMHKFLAAWMTAFQRGIVDVEDAEWPPWGSDEDYLSCILAGVPTQAFSANAKGPLRRAEGRFDSRADATVLVASWHPGVKFTRSRSAESSSFASTIIESIVQHNIDHSKNVHIHTGVHDVAGPVHNGAATESGAGRQSDASLGLRSSWKRGRRVGGLLQLGHVHAQLGRCVCHLPSSRSRGTWPSPVQGAGNTRLLARGRRAFSGQTVPVTTVCRVSRFEIRGEEHAAEADAALRIWKLEVMDTVPGFIGVSRRLCKESWHFEIE</sequence>
<evidence type="ECO:0008006" key="4">
    <source>
        <dbReference type="Google" id="ProtNLM"/>
    </source>
</evidence>
<evidence type="ECO:0000256" key="1">
    <source>
        <dbReference type="SAM" id="MobiDB-lite"/>
    </source>
</evidence>
<evidence type="ECO:0000313" key="3">
    <source>
        <dbReference type="Proteomes" id="UP000654075"/>
    </source>
</evidence>
<organism evidence="2 3">
    <name type="scientific">Polarella glacialis</name>
    <name type="common">Dinoflagellate</name>
    <dbReference type="NCBI Taxonomy" id="89957"/>
    <lineage>
        <taxon>Eukaryota</taxon>
        <taxon>Sar</taxon>
        <taxon>Alveolata</taxon>
        <taxon>Dinophyceae</taxon>
        <taxon>Suessiales</taxon>
        <taxon>Suessiaceae</taxon>
        <taxon>Polarella</taxon>
    </lineage>
</organism>
<feature type="compositionally biased region" description="Basic and acidic residues" evidence="1">
    <location>
        <begin position="1"/>
        <end position="14"/>
    </location>
</feature>
<protein>
    <recommendedName>
        <fullName evidence="4">C3H1-type domain-containing protein</fullName>
    </recommendedName>
</protein>
<name>A0A813DE79_POLGL</name>
<evidence type="ECO:0000313" key="2">
    <source>
        <dbReference type="EMBL" id="CAE8583884.1"/>
    </source>
</evidence>
<accession>A0A813DE79</accession>
<dbReference type="AlphaFoldDB" id="A0A813DE79"/>
<dbReference type="Proteomes" id="UP000654075">
    <property type="component" value="Unassembled WGS sequence"/>
</dbReference>
<keyword evidence="3" id="KW-1185">Reference proteome</keyword>
<feature type="non-terminal residue" evidence="2">
    <location>
        <position position="641"/>
    </location>
</feature>
<proteinExistence type="predicted"/>
<feature type="region of interest" description="Disordered" evidence="1">
    <location>
        <begin position="500"/>
        <end position="519"/>
    </location>
</feature>
<feature type="region of interest" description="Disordered" evidence="1">
    <location>
        <begin position="1"/>
        <end position="21"/>
    </location>
</feature>
<reference evidence="2" key="1">
    <citation type="submission" date="2021-02" db="EMBL/GenBank/DDBJ databases">
        <authorList>
            <person name="Dougan E. K."/>
            <person name="Rhodes N."/>
            <person name="Thang M."/>
            <person name="Chan C."/>
        </authorList>
    </citation>
    <scope>NUCLEOTIDE SEQUENCE</scope>
</reference>
<comment type="caution">
    <text evidence="2">The sequence shown here is derived from an EMBL/GenBank/DDBJ whole genome shotgun (WGS) entry which is preliminary data.</text>
</comment>